<feature type="transmembrane region" description="Helical" evidence="1">
    <location>
        <begin position="101"/>
        <end position="117"/>
    </location>
</feature>
<gene>
    <name evidence="2" type="ORF">GCM10017772_22100</name>
</gene>
<keyword evidence="1" id="KW-0472">Membrane</keyword>
<organism evidence="2 3">
    <name type="scientific">Promicromonospora soli</name>
    <dbReference type="NCBI Taxonomy" id="2035533"/>
    <lineage>
        <taxon>Bacteria</taxon>
        <taxon>Bacillati</taxon>
        <taxon>Actinomycetota</taxon>
        <taxon>Actinomycetes</taxon>
        <taxon>Micrococcales</taxon>
        <taxon>Promicromonosporaceae</taxon>
        <taxon>Promicromonospora</taxon>
    </lineage>
</organism>
<feature type="transmembrane region" description="Helical" evidence="1">
    <location>
        <begin position="6"/>
        <end position="27"/>
    </location>
</feature>
<dbReference type="AlphaFoldDB" id="A0A919FV22"/>
<protein>
    <submittedName>
        <fullName evidence="2">Uncharacterized protein</fullName>
    </submittedName>
</protein>
<dbReference type="EMBL" id="BNAS01000003">
    <property type="protein sequence ID" value="GHH72481.1"/>
    <property type="molecule type" value="Genomic_DNA"/>
</dbReference>
<reference evidence="2" key="2">
    <citation type="submission" date="2020-09" db="EMBL/GenBank/DDBJ databases">
        <authorList>
            <person name="Sun Q."/>
            <person name="Zhou Y."/>
        </authorList>
    </citation>
    <scope>NUCLEOTIDE SEQUENCE</scope>
    <source>
        <strain evidence="2">CGMCC 4.7398</strain>
    </source>
</reference>
<evidence type="ECO:0000313" key="3">
    <source>
        <dbReference type="Proteomes" id="UP000627369"/>
    </source>
</evidence>
<reference evidence="2" key="1">
    <citation type="journal article" date="2014" name="Int. J. Syst. Evol. Microbiol.">
        <title>Complete genome sequence of Corynebacterium casei LMG S-19264T (=DSM 44701T), isolated from a smear-ripened cheese.</title>
        <authorList>
            <consortium name="US DOE Joint Genome Institute (JGI-PGF)"/>
            <person name="Walter F."/>
            <person name="Albersmeier A."/>
            <person name="Kalinowski J."/>
            <person name="Ruckert C."/>
        </authorList>
    </citation>
    <scope>NUCLEOTIDE SEQUENCE</scope>
    <source>
        <strain evidence="2">CGMCC 4.7398</strain>
    </source>
</reference>
<feature type="transmembrane region" description="Helical" evidence="1">
    <location>
        <begin position="39"/>
        <end position="59"/>
    </location>
</feature>
<proteinExistence type="predicted"/>
<dbReference type="RefSeq" id="WP_189669345.1">
    <property type="nucleotide sequence ID" value="NZ_BNAS01000003.1"/>
</dbReference>
<sequence>MEFLYNVFVFLHFASWALVFGGSIASMRTKALYKGVSHGAMGAVVAGVIMVGIAEMGGLWEGDAGPAMAKIGVKLVVALAVAVLAVLAVRKGEDVSPGLKGSVLGLTLVNILVAVFWN</sequence>
<keyword evidence="1" id="KW-1133">Transmembrane helix</keyword>
<dbReference type="Proteomes" id="UP000627369">
    <property type="component" value="Unassembled WGS sequence"/>
</dbReference>
<keyword evidence="3" id="KW-1185">Reference proteome</keyword>
<comment type="caution">
    <text evidence="2">The sequence shown here is derived from an EMBL/GenBank/DDBJ whole genome shotgun (WGS) entry which is preliminary data.</text>
</comment>
<name>A0A919FV22_9MICO</name>
<evidence type="ECO:0000256" key="1">
    <source>
        <dbReference type="SAM" id="Phobius"/>
    </source>
</evidence>
<accession>A0A919FV22</accession>
<feature type="transmembrane region" description="Helical" evidence="1">
    <location>
        <begin position="71"/>
        <end position="89"/>
    </location>
</feature>
<evidence type="ECO:0000313" key="2">
    <source>
        <dbReference type="EMBL" id="GHH72481.1"/>
    </source>
</evidence>
<keyword evidence="1" id="KW-0812">Transmembrane</keyword>